<sequence>MSASDVQKFILNPANHDLLSLLKGFRNGIVYGVKIRFPHALVMTVLFSNQPWPAKIRNIFNATKTHALNLAKFVTIYKLVLLLQKRFNGGKERDLDSLFAGGLGGWWVFGERTAINEQIVLYVLGRTVLSFIPRLYSSSATAPAYPFSPLPHPLPPLTAAASNPRAIPPANLPFSVVAALSWAGVMYMFRHRGERLQPGMGASMKYLYHDSETWNDLRTLLWHNK</sequence>
<keyword evidence="2" id="KW-1185">Reference proteome</keyword>
<dbReference type="Proteomes" id="UP001164286">
    <property type="component" value="Unassembled WGS sequence"/>
</dbReference>
<comment type="caution">
    <text evidence="1">The sequence shown here is derived from an EMBL/GenBank/DDBJ whole genome shotgun (WGS) entry which is preliminary data.</text>
</comment>
<dbReference type="RefSeq" id="XP_052948981.1">
    <property type="nucleotide sequence ID" value="XM_053090624.1"/>
</dbReference>
<proteinExistence type="predicted"/>
<dbReference type="AlphaFoldDB" id="A0AA38HHE0"/>
<evidence type="ECO:0000313" key="1">
    <source>
        <dbReference type="EMBL" id="KAI9639204.1"/>
    </source>
</evidence>
<gene>
    <name evidence="1" type="ORF">MKK02DRAFT_39495</name>
</gene>
<dbReference type="GO" id="GO:0005778">
    <property type="term" value="C:peroxisomal membrane"/>
    <property type="evidence" value="ECO:0007669"/>
    <property type="project" value="TreeGrafter"/>
</dbReference>
<accession>A0AA38HHE0</accession>
<dbReference type="PIRSF" id="PIRSF013674">
    <property type="entry name" value="PXMP4"/>
    <property type="match status" value="1"/>
</dbReference>
<dbReference type="InterPro" id="IPR019531">
    <property type="entry name" value="Pmp4"/>
</dbReference>
<dbReference type="Pfam" id="PF02466">
    <property type="entry name" value="Tim17"/>
    <property type="match status" value="1"/>
</dbReference>
<evidence type="ECO:0000313" key="2">
    <source>
        <dbReference type="Proteomes" id="UP001164286"/>
    </source>
</evidence>
<organism evidence="1 2">
    <name type="scientific">Dioszegia hungarica</name>
    <dbReference type="NCBI Taxonomy" id="4972"/>
    <lineage>
        <taxon>Eukaryota</taxon>
        <taxon>Fungi</taxon>
        <taxon>Dikarya</taxon>
        <taxon>Basidiomycota</taxon>
        <taxon>Agaricomycotina</taxon>
        <taxon>Tremellomycetes</taxon>
        <taxon>Tremellales</taxon>
        <taxon>Bulleribasidiaceae</taxon>
        <taxon>Dioszegia</taxon>
    </lineage>
</organism>
<dbReference type="PANTHER" id="PTHR15460">
    <property type="entry name" value="PEROXISOMAL MEMBRANE PROTEIN 4"/>
    <property type="match status" value="1"/>
</dbReference>
<dbReference type="EMBL" id="JAKWFO010000001">
    <property type="protein sequence ID" value="KAI9639204.1"/>
    <property type="molecule type" value="Genomic_DNA"/>
</dbReference>
<reference evidence="1" key="1">
    <citation type="journal article" date="2022" name="G3 (Bethesda)">
        <title>High quality genome of the basidiomycete yeast Dioszegia hungarica PDD-24b-2 isolated from cloud water.</title>
        <authorList>
            <person name="Jarrige D."/>
            <person name="Haridas S."/>
            <person name="Bleykasten-Grosshans C."/>
            <person name="Joly M."/>
            <person name="Nadalig T."/>
            <person name="Sancelme M."/>
            <person name="Vuilleumier S."/>
            <person name="Grigoriev I.V."/>
            <person name="Amato P."/>
            <person name="Bringel F."/>
        </authorList>
    </citation>
    <scope>NUCLEOTIDE SEQUENCE</scope>
    <source>
        <strain evidence="1">PDD-24b-2</strain>
    </source>
</reference>
<name>A0AA38HHE0_9TREE</name>
<dbReference type="PANTHER" id="PTHR15460:SF3">
    <property type="entry name" value="PEROXISOMAL MEMBRANE PROTEIN 4"/>
    <property type="match status" value="1"/>
</dbReference>
<dbReference type="GeneID" id="77729829"/>
<protein>
    <submittedName>
        <fullName evidence="1">Tim17/Tim22/Tim23/Pmp24 family-domain-containing protein</fullName>
    </submittedName>
</protein>